<accession>A0ABR0KH59</accession>
<gene>
    <name evidence="5" type="ORF">LTR24_002674</name>
</gene>
<keyword evidence="3" id="KW-0687">Ribonucleoprotein</keyword>
<feature type="region of interest" description="Disordered" evidence="4">
    <location>
        <begin position="215"/>
        <end position="240"/>
    </location>
</feature>
<evidence type="ECO:0000256" key="4">
    <source>
        <dbReference type="SAM" id="MobiDB-lite"/>
    </source>
</evidence>
<evidence type="ECO:0000256" key="1">
    <source>
        <dbReference type="ARBA" id="ARBA00005781"/>
    </source>
</evidence>
<dbReference type="PANTHER" id="PTHR15680:SF9">
    <property type="entry name" value="LARGE RIBOSOMAL SUBUNIT PROTEIN BL19M"/>
    <property type="match status" value="1"/>
</dbReference>
<evidence type="ECO:0000256" key="2">
    <source>
        <dbReference type="ARBA" id="ARBA00022980"/>
    </source>
</evidence>
<proteinExistence type="inferred from homology"/>
<feature type="compositionally biased region" description="Gly residues" evidence="4">
    <location>
        <begin position="228"/>
        <end position="240"/>
    </location>
</feature>
<dbReference type="InterPro" id="IPR038657">
    <property type="entry name" value="Ribosomal_bL19_sf"/>
</dbReference>
<evidence type="ECO:0000313" key="5">
    <source>
        <dbReference type="EMBL" id="KAK5096268.1"/>
    </source>
</evidence>
<dbReference type="InterPro" id="IPR008991">
    <property type="entry name" value="Translation_prot_SH3-like_sf"/>
</dbReference>
<protein>
    <recommendedName>
        <fullName evidence="7">Mitochondrial ribosomal protein L19</fullName>
    </recommendedName>
</protein>
<organism evidence="5 6">
    <name type="scientific">Lithohypha guttulata</name>
    <dbReference type="NCBI Taxonomy" id="1690604"/>
    <lineage>
        <taxon>Eukaryota</taxon>
        <taxon>Fungi</taxon>
        <taxon>Dikarya</taxon>
        <taxon>Ascomycota</taxon>
        <taxon>Pezizomycotina</taxon>
        <taxon>Eurotiomycetes</taxon>
        <taxon>Chaetothyriomycetidae</taxon>
        <taxon>Chaetothyriales</taxon>
        <taxon>Trichomeriaceae</taxon>
        <taxon>Lithohypha</taxon>
    </lineage>
</organism>
<sequence>MAQALPFRSATCCCRRAVKFAWSLPAQKRSMLSLHAGPVERLDFPPQLPEQYWSQLPKRMRPDQVKREIKIHENPPSEWKTCKEPVKLIDQQQMAILDPTGARARLFDPKNPDGAKAGDIILATFKTGEPFSGVAMSIKWRGPHTSVLLRNQLTRVGTEMDIKVFSPLVQSMEVAQKAAKRPRRARLYFLRKPKHDMGSVQKIVDGYLRQRAILTGGSPGGAKRQQGGVRGGVRGGTRRR</sequence>
<comment type="caution">
    <text evidence="5">The sequence shown here is derived from an EMBL/GenBank/DDBJ whole genome shotgun (WGS) entry which is preliminary data.</text>
</comment>
<comment type="similarity">
    <text evidence="1">Belongs to the bacterial ribosomal protein bL19 family.</text>
</comment>
<dbReference type="EMBL" id="JAVRRG010000023">
    <property type="protein sequence ID" value="KAK5096268.1"/>
    <property type="molecule type" value="Genomic_DNA"/>
</dbReference>
<evidence type="ECO:0008006" key="7">
    <source>
        <dbReference type="Google" id="ProtNLM"/>
    </source>
</evidence>
<dbReference type="Pfam" id="PF01245">
    <property type="entry name" value="Ribosomal_L19"/>
    <property type="match status" value="1"/>
</dbReference>
<dbReference type="Gene3D" id="2.30.30.790">
    <property type="match status" value="1"/>
</dbReference>
<keyword evidence="6" id="KW-1185">Reference proteome</keyword>
<evidence type="ECO:0000256" key="3">
    <source>
        <dbReference type="ARBA" id="ARBA00023274"/>
    </source>
</evidence>
<dbReference type="SUPFAM" id="SSF50104">
    <property type="entry name" value="Translation proteins SH3-like domain"/>
    <property type="match status" value="1"/>
</dbReference>
<reference evidence="5 6" key="1">
    <citation type="submission" date="2023-08" db="EMBL/GenBank/DDBJ databases">
        <title>Black Yeasts Isolated from many extreme environments.</title>
        <authorList>
            <person name="Coleine C."/>
            <person name="Stajich J.E."/>
            <person name="Selbmann L."/>
        </authorList>
    </citation>
    <scope>NUCLEOTIDE SEQUENCE [LARGE SCALE GENOMIC DNA]</scope>
    <source>
        <strain evidence="5 6">CCFEE 5885</strain>
    </source>
</reference>
<name>A0ABR0KH59_9EURO</name>
<dbReference type="PANTHER" id="PTHR15680">
    <property type="entry name" value="RIBOSOMAL PROTEIN L19"/>
    <property type="match status" value="1"/>
</dbReference>
<dbReference type="Proteomes" id="UP001345013">
    <property type="component" value="Unassembled WGS sequence"/>
</dbReference>
<evidence type="ECO:0000313" key="6">
    <source>
        <dbReference type="Proteomes" id="UP001345013"/>
    </source>
</evidence>
<dbReference type="InterPro" id="IPR001857">
    <property type="entry name" value="Ribosomal_bL19"/>
</dbReference>
<keyword evidence="2" id="KW-0689">Ribosomal protein</keyword>